<dbReference type="Proteomes" id="UP000266234">
    <property type="component" value="Unassembled WGS sequence"/>
</dbReference>
<organism evidence="1 2">
    <name type="scientific">Fusarium longipes</name>
    <dbReference type="NCBI Taxonomy" id="694270"/>
    <lineage>
        <taxon>Eukaryota</taxon>
        <taxon>Fungi</taxon>
        <taxon>Dikarya</taxon>
        <taxon>Ascomycota</taxon>
        <taxon>Pezizomycotina</taxon>
        <taxon>Sordariomycetes</taxon>
        <taxon>Hypocreomycetidae</taxon>
        <taxon>Hypocreales</taxon>
        <taxon>Nectriaceae</taxon>
        <taxon>Fusarium</taxon>
    </lineage>
</organism>
<dbReference type="OrthoDB" id="2595934at2759"/>
<dbReference type="EMBL" id="PXOG01000121">
    <property type="protein sequence ID" value="RGP75707.1"/>
    <property type="molecule type" value="Genomic_DNA"/>
</dbReference>
<comment type="caution">
    <text evidence="1">The sequence shown here is derived from an EMBL/GenBank/DDBJ whole genome shotgun (WGS) entry which is preliminary data.</text>
</comment>
<dbReference type="STRING" id="694270.A0A395SU56"/>
<keyword evidence="2" id="KW-1185">Reference proteome</keyword>
<sequence length="257" mass="28341">MRDAMLLAEVSLYCTLQKSVCGKPDFASDGSCENFTPWKQKWGYLLELPASLMLNLSYWIANMILAKRSLDEIEARALSVPTTASPQTPHGTTAQFQAIPTKDLQDRVFELSFRVTLAFVSIPSSSSGDLPEFHSLCVAYSMLILCQYDELPSSISRNDLLSALNEVKRRCSESTAYSVAVEFSAERALERVRADTHALTTTEAVGQQAQFNGHPAHSQGAGANRVNVNINEAGLDNLDFFFNGGYLDILDIDNFLL</sequence>
<reference evidence="1 2" key="1">
    <citation type="journal article" date="2018" name="PLoS Pathog.">
        <title>Evolution of structural diversity of trichothecenes, a family of toxins produced by plant pathogenic and entomopathogenic fungi.</title>
        <authorList>
            <person name="Proctor R.H."/>
            <person name="McCormick S.P."/>
            <person name="Kim H.S."/>
            <person name="Cardoza R.E."/>
            <person name="Stanley A.M."/>
            <person name="Lindo L."/>
            <person name="Kelly A."/>
            <person name="Brown D.W."/>
            <person name="Lee T."/>
            <person name="Vaughan M.M."/>
            <person name="Alexander N.J."/>
            <person name="Busman M."/>
            <person name="Gutierrez S."/>
        </authorList>
    </citation>
    <scope>NUCLEOTIDE SEQUENCE [LARGE SCALE GENOMIC DNA]</scope>
    <source>
        <strain evidence="1 2">NRRL 20695</strain>
    </source>
</reference>
<gene>
    <name evidence="1" type="ORF">FLONG3_5684</name>
</gene>
<protein>
    <submittedName>
        <fullName evidence="1">C6 zinc finger domain</fullName>
    </submittedName>
</protein>
<evidence type="ECO:0000313" key="1">
    <source>
        <dbReference type="EMBL" id="RGP75707.1"/>
    </source>
</evidence>
<evidence type="ECO:0000313" key="2">
    <source>
        <dbReference type="Proteomes" id="UP000266234"/>
    </source>
</evidence>
<dbReference type="AlphaFoldDB" id="A0A395SU56"/>
<name>A0A395SU56_9HYPO</name>
<accession>A0A395SU56</accession>
<proteinExistence type="predicted"/>